<reference evidence="2" key="2">
    <citation type="submission" date="2013-10" db="EMBL/GenBank/DDBJ databases">
        <authorList>
            <person name="Aslett M."/>
        </authorList>
    </citation>
    <scope>NUCLEOTIDE SEQUENCE</scope>
    <source>
        <strain evidence="2">Houghton</strain>
    </source>
</reference>
<dbReference type="OrthoDB" id="352458at2759"/>
<evidence type="ECO:0000313" key="2">
    <source>
        <dbReference type="EMBL" id="CDI83602.1"/>
    </source>
</evidence>
<feature type="region of interest" description="Disordered" evidence="1">
    <location>
        <begin position="470"/>
        <end position="577"/>
    </location>
</feature>
<reference evidence="2" key="1">
    <citation type="submission" date="2013-10" db="EMBL/GenBank/DDBJ databases">
        <title>Genomic analysis of the causative agents of coccidiosis in chickens.</title>
        <authorList>
            <person name="Reid A.J."/>
            <person name="Blake D."/>
            <person name="Billington K."/>
            <person name="Browne H."/>
            <person name="Dunn M."/>
            <person name="Hung S."/>
            <person name="Kawahara F."/>
            <person name="Miranda-Saavedra D."/>
            <person name="Mourier T."/>
            <person name="Nagra H."/>
            <person name="Otto T.D."/>
            <person name="Rawlings N."/>
            <person name="Sanchez A."/>
            <person name="Sanders M."/>
            <person name="Subramaniam C."/>
            <person name="Tay Y."/>
            <person name="Dear P."/>
            <person name="Doerig C."/>
            <person name="Gruber A."/>
            <person name="Parkinson J."/>
            <person name="Shirley M."/>
            <person name="Wan K.L."/>
            <person name="Berriman M."/>
            <person name="Tomley F."/>
            <person name="Pain A."/>
        </authorList>
    </citation>
    <scope>NUCLEOTIDE SEQUENCE</scope>
    <source>
        <strain evidence="2">Houghton</strain>
    </source>
</reference>
<accession>U6GVK5</accession>
<proteinExistence type="predicted"/>
<dbReference type="OMA" id="HNAMESA"/>
<name>U6GVK5_EIMAC</name>
<dbReference type="RefSeq" id="XP_013247302.1">
    <property type="nucleotide sequence ID" value="XM_013391848.1"/>
</dbReference>
<feature type="region of interest" description="Disordered" evidence="1">
    <location>
        <begin position="94"/>
        <end position="144"/>
    </location>
</feature>
<dbReference type="VEuPathDB" id="ToxoDB:EAH_00009950"/>
<feature type="compositionally biased region" description="Basic and acidic residues" evidence="1">
    <location>
        <begin position="1"/>
        <end position="14"/>
    </location>
</feature>
<dbReference type="GeneID" id="25269065"/>
<evidence type="ECO:0000313" key="3">
    <source>
        <dbReference type="Proteomes" id="UP000018050"/>
    </source>
</evidence>
<feature type="region of interest" description="Disordered" evidence="1">
    <location>
        <begin position="668"/>
        <end position="705"/>
    </location>
</feature>
<keyword evidence="3" id="KW-1185">Reference proteome</keyword>
<organism evidence="2 3">
    <name type="scientific">Eimeria acervulina</name>
    <name type="common">Coccidian parasite</name>
    <dbReference type="NCBI Taxonomy" id="5801"/>
    <lineage>
        <taxon>Eukaryota</taxon>
        <taxon>Sar</taxon>
        <taxon>Alveolata</taxon>
        <taxon>Apicomplexa</taxon>
        <taxon>Conoidasida</taxon>
        <taxon>Coccidia</taxon>
        <taxon>Eucoccidiorida</taxon>
        <taxon>Eimeriorina</taxon>
        <taxon>Eimeriidae</taxon>
        <taxon>Eimeria</taxon>
    </lineage>
</organism>
<protein>
    <submittedName>
        <fullName evidence="2">Uncharacterized protein</fullName>
    </submittedName>
</protein>
<gene>
    <name evidence="2" type="ORF">EAH_00009950</name>
</gene>
<dbReference type="AlphaFoldDB" id="U6GVK5"/>
<feature type="region of interest" description="Disordered" evidence="1">
    <location>
        <begin position="1"/>
        <end position="52"/>
    </location>
</feature>
<dbReference type="EMBL" id="HG673444">
    <property type="protein sequence ID" value="CDI83602.1"/>
    <property type="molecule type" value="Genomic_DNA"/>
</dbReference>
<sequence length="705" mass="77648">MPDSGSRGKEEGAKGAEWPWSYHSQPAPEHLWLQHGSATAQKQAPLGSPEAPLNYLGGPYLELHAESAGGAPAWQAPLSWPPAYMLDGQALDAPYYPKPNKEGATTGQQTHDEQDENVPPQPAWPGEQEPYSQWSDAHPPHRKPLQALDLNNQERGGPRAHHNNLHSQGEGRQAAFVDAYFSQSQLPTSAPGDLYWQAAAGPDGGEGLPGESPKQYFEPKLYRDERWEDWEGHGMPRIAKLQAANIFDWLQRNACMCSNILPLLRADQGVRLAAVMLKILSLGVGALSRLPEELKPSRILAGEAILELAANAKSYACNNQELKEHCTSITSIQSLVSQLMLPRLQNKVVTAQKRRSRMLNIMGLVRLVNKYCANCLWNISQFIQLASLEQLELAVEQTLVIFTFLWEVHAWEVSKDRYGRRHILDCQTETGIWVLIARDQVVPGKHEPLTPYEKLEKRLQEIVHACGGIPSIPGGAREDGSQKPADGANTDAEKPSGAPCGGSEHATEHESGGPTTESTSAPRAWPFQPQQKRWLPFVERPPSSPNVHRGRQRHQPCQRTTPPVQYPHLPSSQAPSQTFLPRGSSEMMLPSQAGPPQIPENYLPYGGPSTQSPQLWQIPVYQAPVQMPTPAFRQPMGIPTTAFSFSSGQWEHPPSAPFAHGWQPRGAVAWTQTGSGGSSGQLQTFEPRFSSAASPGSQVWRPLRP</sequence>
<evidence type="ECO:0000256" key="1">
    <source>
        <dbReference type="SAM" id="MobiDB-lite"/>
    </source>
</evidence>
<dbReference type="Proteomes" id="UP000018050">
    <property type="component" value="Unassembled WGS sequence"/>
</dbReference>